<keyword evidence="3" id="KW-1185">Reference proteome</keyword>
<comment type="caution">
    <text evidence="2">The sequence shown here is derived from an EMBL/GenBank/DDBJ whole genome shotgun (WGS) entry which is preliminary data.</text>
</comment>
<evidence type="ECO:0000313" key="3">
    <source>
        <dbReference type="Proteomes" id="UP001239445"/>
    </source>
</evidence>
<sequence>MTDKHPQGGDLFDMAKDGTKVPADAAKPNIIPSVARPDQKTSETAAGLGASTLHQAADNPIGGTGLGGEVISAAGGELPEDIGGKYSRGGGKERGEKHSTPHGGRNQPSHG</sequence>
<dbReference type="EMBL" id="MU839840">
    <property type="protein sequence ID" value="KAK1752299.1"/>
    <property type="molecule type" value="Genomic_DNA"/>
</dbReference>
<organism evidence="2 3">
    <name type="scientific">Echria macrotheca</name>
    <dbReference type="NCBI Taxonomy" id="438768"/>
    <lineage>
        <taxon>Eukaryota</taxon>
        <taxon>Fungi</taxon>
        <taxon>Dikarya</taxon>
        <taxon>Ascomycota</taxon>
        <taxon>Pezizomycotina</taxon>
        <taxon>Sordariomycetes</taxon>
        <taxon>Sordariomycetidae</taxon>
        <taxon>Sordariales</taxon>
        <taxon>Schizotheciaceae</taxon>
        <taxon>Echria</taxon>
    </lineage>
</organism>
<feature type="compositionally biased region" description="Basic and acidic residues" evidence="1">
    <location>
        <begin position="90"/>
        <end position="99"/>
    </location>
</feature>
<proteinExistence type="predicted"/>
<gene>
    <name evidence="2" type="ORF">QBC47DRAFT_405505</name>
</gene>
<reference evidence="2" key="1">
    <citation type="submission" date="2023-06" db="EMBL/GenBank/DDBJ databases">
        <title>Genome-scale phylogeny and comparative genomics of the fungal order Sordariales.</title>
        <authorList>
            <consortium name="Lawrence Berkeley National Laboratory"/>
            <person name="Hensen N."/>
            <person name="Bonometti L."/>
            <person name="Westerberg I."/>
            <person name="Brannstrom I.O."/>
            <person name="Guillou S."/>
            <person name="Cros-Aarteil S."/>
            <person name="Calhoun S."/>
            <person name="Haridas S."/>
            <person name="Kuo A."/>
            <person name="Mondo S."/>
            <person name="Pangilinan J."/>
            <person name="Riley R."/>
            <person name="Labutti K."/>
            <person name="Andreopoulos B."/>
            <person name="Lipzen A."/>
            <person name="Chen C."/>
            <person name="Yanf M."/>
            <person name="Daum C."/>
            <person name="Ng V."/>
            <person name="Clum A."/>
            <person name="Steindorff A."/>
            <person name="Ohm R."/>
            <person name="Martin F."/>
            <person name="Silar P."/>
            <person name="Natvig D."/>
            <person name="Lalanne C."/>
            <person name="Gautier V."/>
            <person name="Ament-Velasquez S.L."/>
            <person name="Kruys A."/>
            <person name="Hutchinson M.I."/>
            <person name="Powell A.J."/>
            <person name="Barry K."/>
            <person name="Miller A.N."/>
            <person name="Grigoriev I.V."/>
            <person name="Debuchy R."/>
            <person name="Gladieux P."/>
            <person name="Thoren M.H."/>
            <person name="Johannesson H."/>
        </authorList>
    </citation>
    <scope>NUCLEOTIDE SEQUENCE</scope>
    <source>
        <strain evidence="2">PSN4</strain>
    </source>
</reference>
<name>A0AAJ0B7R2_9PEZI</name>
<accession>A0AAJ0B7R2</accession>
<feature type="region of interest" description="Disordered" evidence="1">
    <location>
        <begin position="1"/>
        <end position="111"/>
    </location>
</feature>
<protein>
    <submittedName>
        <fullName evidence="2">Uncharacterized protein</fullName>
    </submittedName>
</protein>
<feature type="compositionally biased region" description="Basic and acidic residues" evidence="1">
    <location>
        <begin position="1"/>
        <end position="19"/>
    </location>
</feature>
<dbReference type="AlphaFoldDB" id="A0AAJ0B7R2"/>
<evidence type="ECO:0000256" key="1">
    <source>
        <dbReference type="SAM" id="MobiDB-lite"/>
    </source>
</evidence>
<dbReference type="Proteomes" id="UP001239445">
    <property type="component" value="Unassembled WGS sequence"/>
</dbReference>
<evidence type="ECO:0000313" key="2">
    <source>
        <dbReference type="EMBL" id="KAK1752299.1"/>
    </source>
</evidence>